<keyword evidence="9" id="KW-0190">Covalent protein-DNA linkage</keyword>
<dbReference type="Gene3D" id="3.40.1310.20">
    <property type="match status" value="1"/>
</dbReference>
<keyword evidence="7" id="KW-0255">Endonuclease</keyword>
<feature type="domain" description="CRESS-DNA virus Rep endonuclease" evidence="11">
    <location>
        <begin position="2"/>
        <end position="78"/>
    </location>
</feature>
<dbReference type="RefSeq" id="WP_146196991.1">
    <property type="nucleotide sequence ID" value="NZ_POQS01000036.1"/>
</dbReference>
<dbReference type="InterPro" id="IPR049912">
    <property type="entry name" value="CRESS_DNA_REP"/>
</dbReference>
<proteinExistence type="predicted"/>
<dbReference type="AlphaFoldDB" id="A0A2N8K860"/>
<dbReference type="GO" id="GO:0046872">
    <property type="term" value="F:metal ion binding"/>
    <property type="evidence" value="ECO:0007669"/>
    <property type="project" value="UniProtKB-KW"/>
</dbReference>
<dbReference type="GO" id="GO:0016779">
    <property type="term" value="F:nucleotidyltransferase activity"/>
    <property type="evidence" value="ECO:0007669"/>
    <property type="project" value="UniProtKB-KW"/>
</dbReference>
<evidence type="ECO:0000256" key="6">
    <source>
        <dbReference type="ARBA" id="ARBA00022741"/>
    </source>
</evidence>
<dbReference type="GO" id="GO:0000166">
    <property type="term" value="F:nucleotide binding"/>
    <property type="evidence" value="ECO:0007669"/>
    <property type="project" value="UniProtKB-KW"/>
</dbReference>
<dbReference type="EMBL" id="POQS01000036">
    <property type="protein sequence ID" value="PND29639.1"/>
    <property type="molecule type" value="Genomic_DNA"/>
</dbReference>
<keyword evidence="3" id="KW-0235">DNA replication</keyword>
<evidence type="ECO:0000256" key="5">
    <source>
        <dbReference type="ARBA" id="ARBA00022723"/>
    </source>
</evidence>
<gene>
    <name evidence="12" type="ORF">C1I89_33665</name>
</gene>
<evidence type="ECO:0000256" key="7">
    <source>
        <dbReference type="ARBA" id="ARBA00022759"/>
    </source>
</evidence>
<evidence type="ECO:0000256" key="4">
    <source>
        <dbReference type="ARBA" id="ARBA00022722"/>
    </source>
</evidence>
<keyword evidence="13" id="KW-1185">Reference proteome</keyword>
<evidence type="ECO:0000256" key="8">
    <source>
        <dbReference type="ARBA" id="ARBA00022801"/>
    </source>
</evidence>
<keyword evidence="4" id="KW-0540">Nuclease</keyword>
<evidence type="ECO:0000259" key="11">
    <source>
        <dbReference type="PROSITE" id="PS52020"/>
    </source>
</evidence>
<evidence type="ECO:0000313" key="12">
    <source>
        <dbReference type="EMBL" id="PND29639.1"/>
    </source>
</evidence>
<feature type="non-terminal residue" evidence="12">
    <location>
        <position position="78"/>
    </location>
</feature>
<evidence type="ECO:0000256" key="3">
    <source>
        <dbReference type="ARBA" id="ARBA00022705"/>
    </source>
</evidence>
<keyword evidence="6" id="KW-0547">Nucleotide-binding</keyword>
<keyword evidence="1" id="KW-0808">Transferase</keyword>
<evidence type="ECO:0000313" key="13">
    <source>
        <dbReference type="Proteomes" id="UP000235994"/>
    </source>
</evidence>
<accession>A0A2N8K860</accession>
<dbReference type="GO" id="GO:0003677">
    <property type="term" value="F:DNA binding"/>
    <property type="evidence" value="ECO:0007669"/>
    <property type="project" value="UniProtKB-KW"/>
</dbReference>
<organism evidence="12 13">
    <name type="scientific">Achromobacter pulmonis</name>
    <dbReference type="NCBI Taxonomy" id="1389932"/>
    <lineage>
        <taxon>Bacteria</taxon>
        <taxon>Pseudomonadati</taxon>
        <taxon>Pseudomonadota</taxon>
        <taxon>Betaproteobacteria</taxon>
        <taxon>Burkholderiales</taxon>
        <taxon>Alcaligenaceae</taxon>
        <taxon>Achromobacter</taxon>
    </lineage>
</organism>
<keyword evidence="10" id="KW-0238">DNA-binding</keyword>
<keyword evidence="5" id="KW-0479">Metal-binding</keyword>
<comment type="caution">
    <text evidence="12">The sequence shown here is derived from an EMBL/GenBank/DDBJ whole genome shotgun (WGS) entry which is preliminary data.</text>
</comment>
<evidence type="ECO:0000256" key="9">
    <source>
        <dbReference type="ARBA" id="ARBA00023124"/>
    </source>
</evidence>
<evidence type="ECO:0000256" key="1">
    <source>
        <dbReference type="ARBA" id="ARBA00022679"/>
    </source>
</evidence>
<dbReference type="GO" id="GO:0016787">
    <property type="term" value="F:hydrolase activity"/>
    <property type="evidence" value="ECO:0007669"/>
    <property type="project" value="UniProtKB-KW"/>
</dbReference>
<evidence type="ECO:0000256" key="2">
    <source>
        <dbReference type="ARBA" id="ARBA00022695"/>
    </source>
</evidence>
<dbReference type="Pfam" id="PF02407">
    <property type="entry name" value="Viral_Rep"/>
    <property type="match status" value="1"/>
</dbReference>
<keyword evidence="8" id="KW-0378">Hydrolase</keyword>
<evidence type="ECO:0000256" key="10">
    <source>
        <dbReference type="ARBA" id="ARBA00023125"/>
    </source>
</evidence>
<dbReference type="GO" id="GO:0004519">
    <property type="term" value="F:endonuclease activity"/>
    <property type="evidence" value="ECO:0007669"/>
    <property type="project" value="UniProtKB-KW"/>
</dbReference>
<reference evidence="12 13" key="1">
    <citation type="submission" date="2018-01" db="EMBL/GenBank/DDBJ databases">
        <title>The draft genome of an aniline degradation strain ANB-1.</title>
        <authorList>
            <person name="Zhang L."/>
            <person name="Jiang J."/>
        </authorList>
    </citation>
    <scope>NUCLEOTIDE SEQUENCE [LARGE SCALE GENOMIC DNA]</scope>
    <source>
        <strain evidence="12 13">ANB-1</strain>
    </source>
</reference>
<keyword evidence="2" id="KW-0548">Nucleotidyltransferase</keyword>
<protein>
    <recommendedName>
        <fullName evidence="11">CRESS-DNA virus Rep endonuclease domain-containing protein</fullName>
    </recommendedName>
</protein>
<name>A0A2N8K860_9BURK</name>
<dbReference type="PROSITE" id="PS52020">
    <property type="entry name" value="CRESS_DNA_REP"/>
    <property type="match status" value="1"/>
</dbReference>
<sequence length="78" mass="8677">MTGTSRRYVFTLNNYTDDEFDALGDVDCKYIVYGKEVGDSGTPHLQGFVIFESAISFDSAKNKLGHRVHLEVARGTSK</sequence>
<dbReference type="GO" id="GO:0006260">
    <property type="term" value="P:DNA replication"/>
    <property type="evidence" value="ECO:0007669"/>
    <property type="project" value="UniProtKB-KW"/>
</dbReference>
<dbReference type="Proteomes" id="UP000235994">
    <property type="component" value="Unassembled WGS sequence"/>
</dbReference>